<dbReference type="SUPFAM" id="SSF158702">
    <property type="entry name" value="Sec63 N-terminal domain-like"/>
    <property type="match status" value="1"/>
</dbReference>
<dbReference type="SUPFAM" id="SSF46565">
    <property type="entry name" value="Chaperone J-domain"/>
    <property type="match status" value="1"/>
</dbReference>
<keyword evidence="2" id="KW-1133">Transmembrane helix</keyword>
<dbReference type="Pfam" id="PF00226">
    <property type="entry name" value="DnaJ"/>
    <property type="match status" value="1"/>
</dbReference>
<dbReference type="CDD" id="cd06257">
    <property type="entry name" value="DnaJ"/>
    <property type="match status" value="1"/>
</dbReference>
<dbReference type="EMBL" id="KV454538">
    <property type="protein sequence ID" value="ODV69702.1"/>
    <property type="molecule type" value="Genomic_DNA"/>
</dbReference>
<dbReference type="InterPro" id="IPR014756">
    <property type="entry name" value="Ig_E-set"/>
</dbReference>
<dbReference type="GO" id="GO:0071256">
    <property type="term" value="C:translocon complex"/>
    <property type="evidence" value="ECO:0007669"/>
    <property type="project" value="EnsemblFungi"/>
</dbReference>
<dbReference type="PANTHER" id="PTHR24075:SF0">
    <property type="entry name" value="TRANSLOCATION PROTEIN SEC63 HOMOLOG"/>
    <property type="match status" value="1"/>
</dbReference>
<dbReference type="GO" id="GO:0003723">
    <property type="term" value="F:RNA binding"/>
    <property type="evidence" value="ECO:0007669"/>
    <property type="project" value="TreeGrafter"/>
</dbReference>
<evidence type="ECO:0000259" key="3">
    <source>
        <dbReference type="PROSITE" id="PS50076"/>
    </source>
</evidence>
<dbReference type="Gene3D" id="1.10.287.110">
    <property type="entry name" value="DnaJ domain"/>
    <property type="match status" value="1"/>
</dbReference>
<evidence type="ECO:0000256" key="2">
    <source>
        <dbReference type="SAM" id="Phobius"/>
    </source>
</evidence>
<evidence type="ECO:0000313" key="4">
    <source>
        <dbReference type="EMBL" id="ODV69702.1"/>
    </source>
</evidence>
<dbReference type="PRINTS" id="PR00625">
    <property type="entry name" value="JDOMAIN"/>
</dbReference>
<proteinExistence type="predicted"/>
<dbReference type="GeneID" id="30992635"/>
<feature type="transmembrane region" description="Helical" evidence="2">
    <location>
        <begin position="14"/>
        <end position="34"/>
    </location>
</feature>
<sequence>MALEYNYDEEGETWPFFVMAVLTFILVPLTIKWIRKAVSSNDPLTQNKKVKGSIVEDHKTLQIDNFDKIKKFQSKKKSAKIFNKTLLVLIIGWALVIYIALYYTKEANLQGSFDPYTILDVSITASEREIKSRYRKLSLKFHPDKLPQDVTQAAREEMETAFIKINLAYKALTDEVTKSNFQKYGHPDGPQDVSHGIAIPKFLVEGYYSPFMVVLYFFLIGVLLPTIVGVWWNNVKSHTKRGIHVETAAMFVRKLADRNPGKVMTPYDLLDWLLASNEIQTEFKHLGPNQIRDLISKYLFRNDKDLDAKLQNEKLKLISVLPKLLNGFIEIAAAFRGVDIIIAATDLQKAIVQAVRPTGRYQELLQLPYVDAKVISQQPIKKLGKLLTLSEEEAGKVLGITDSTKLKKALEVASHIPQFRILEAEFKVPGDEIVPPKASSHLSIKFLIKSPKLKSCPDIPDERLVDEETMDYLRDPLKINEEQPLLPFTYSPYFPNNIRNAWNGFIIAQKDTKLVEGSTIARLENADLSNIEISQDQWISGKEGDVAIGTFKIPFTNPTPASPGKYHFRLILKNNGYFGSDVDIPLVMEVENPPPPKIDAAKLKAKLEGTEESDDESDISDPEEDSLAGALAALNGGNVKKSVKEDEDSDESDNESVFTDINTDTEDEGN</sequence>
<feature type="compositionally biased region" description="Acidic residues" evidence="1">
    <location>
        <begin position="645"/>
        <end position="654"/>
    </location>
</feature>
<feature type="compositionally biased region" description="Acidic residues" evidence="1">
    <location>
        <begin position="610"/>
        <end position="626"/>
    </location>
</feature>
<reference evidence="5" key="1">
    <citation type="submission" date="2016-05" db="EMBL/GenBank/DDBJ databases">
        <title>Comparative genomics of biotechnologically important yeasts.</title>
        <authorList>
            <consortium name="DOE Joint Genome Institute"/>
            <person name="Riley R."/>
            <person name="Haridas S."/>
            <person name="Wolfe K.H."/>
            <person name="Lopes M.R."/>
            <person name="Hittinger C.T."/>
            <person name="Goker M."/>
            <person name="Salamov A."/>
            <person name="Wisecaver J."/>
            <person name="Long T.M."/>
            <person name="Aerts A.L."/>
            <person name="Barry K."/>
            <person name="Choi C."/>
            <person name="Clum A."/>
            <person name="Coughlan A.Y."/>
            <person name="Deshpande S."/>
            <person name="Douglass A.P."/>
            <person name="Hanson S.J."/>
            <person name="Klenk H.-P."/>
            <person name="Labutti K."/>
            <person name="Lapidus A."/>
            <person name="Lindquist E."/>
            <person name="Lipzen A."/>
            <person name="Meier-Kolthoff J.P."/>
            <person name="Ohm R.A."/>
            <person name="Otillar R.P."/>
            <person name="Pangilinan J."/>
            <person name="Peng Y."/>
            <person name="Rokas A."/>
            <person name="Rosa C.A."/>
            <person name="Scheuner C."/>
            <person name="Sibirny A.A."/>
            <person name="Slot J.C."/>
            <person name="Stielow J.B."/>
            <person name="Sun H."/>
            <person name="Kurtzman C.P."/>
            <person name="Blackwell M."/>
            <person name="Grigoriev I.V."/>
            <person name="Jeffries T.W."/>
        </authorList>
    </citation>
    <scope>NUCLEOTIDE SEQUENCE [LARGE SCALE GENOMIC DNA]</scope>
    <source>
        <strain evidence="5">NRRL Y-1933</strain>
    </source>
</reference>
<keyword evidence="5" id="KW-1185">Reference proteome</keyword>
<dbReference type="InterPro" id="IPR036869">
    <property type="entry name" value="J_dom_sf"/>
</dbReference>
<dbReference type="PROSITE" id="PS50076">
    <property type="entry name" value="DNAJ_2"/>
    <property type="match status" value="1"/>
</dbReference>
<dbReference type="Proteomes" id="UP000095085">
    <property type="component" value="Unassembled WGS sequence"/>
</dbReference>
<dbReference type="PANTHER" id="PTHR24075">
    <property type="entry name" value="SEC63 DOMAIN-CONTAINING"/>
    <property type="match status" value="1"/>
</dbReference>
<protein>
    <submittedName>
        <fullName evidence="4">DnaJ-domain-containing protein</fullName>
    </submittedName>
</protein>
<dbReference type="GO" id="GO:0031204">
    <property type="term" value="P:post-translational protein targeting to membrane, translocation"/>
    <property type="evidence" value="ECO:0007669"/>
    <property type="project" value="EnsemblFungi"/>
</dbReference>
<dbReference type="AlphaFoldDB" id="A0A1E4RR03"/>
<feature type="domain" description="J" evidence="3">
    <location>
        <begin position="114"/>
        <end position="185"/>
    </location>
</feature>
<evidence type="ECO:0000256" key="1">
    <source>
        <dbReference type="SAM" id="MobiDB-lite"/>
    </source>
</evidence>
<name>A0A1E4RR03_9ASCO</name>
<accession>A0A1E4RR03</accession>
<dbReference type="GO" id="GO:0008320">
    <property type="term" value="F:protein transmembrane transporter activity"/>
    <property type="evidence" value="ECO:0007669"/>
    <property type="project" value="EnsemblFungi"/>
</dbReference>
<gene>
    <name evidence="4" type="ORF">HYPBUDRAFT_100947</name>
</gene>
<feature type="transmembrane region" description="Helical" evidence="2">
    <location>
        <begin position="81"/>
        <end position="103"/>
    </location>
</feature>
<dbReference type="OrthoDB" id="1734229at2759"/>
<feature type="region of interest" description="Disordered" evidence="1">
    <location>
        <begin position="605"/>
        <end position="670"/>
    </location>
</feature>
<dbReference type="GO" id="GO:0031207">
    <property type="term" value="C:Sec62/Sec63 complex"/>
    <property type="evidence" value="ECO:0007669"/>
    <property type="project" value="EnsemblFungi"/>
</dbReference>
<feature type="compositionally biased region" description="Low complexity" evidence="1">
    <location>
        <begin position="627"/>
        <end position="640"/>
    </location>
</feature>
<keyword evidence="2" id="KW-0472">Membrane</keyword>
<dbReference type="InterPro" id="IPR001623">
    <property type="entry name" value="DnaJ_domain"/>
</dbReference>
<evidence type="ECO:0000313" key="5">
    <source>
        <dbReference type="Proteomes" id="UP000095085"/>
    </source>
</evidence>
<dbReference type="GO" id="GO:0046967">
    <property type="term" value="P:cytosol to endoplasmic reticulum transport"/>
    <property type="evidence" value="ECO:0007669"/>
    <property type="project" value="EnsemblFungi"/>
</dbReference>
<feature type="transmembrane region" description="Helical" evidence="2">
    <location>
        <begin position="211"/>
        <end position="232"/>
    </location>
</feature>
<keyword evidence="2" id="KW-0812">Transmembrane</keyword>
<dbReference type="STRING" id="984485.A0A1E4RR03"/>
<dbReference type="GO" id="GO:0006614">
    <property type="term" value="P:SRP-dependent cotranslational protein targeting to membrane"/>
    <property type="evidence" value="ECO:0007669"/>
    <property type="project" value="EnsemblFungi"/>
</dbReference>
<dbReference type="SMART" id="SM00271">
    <property type="entry name" value="DnaJ"/>
    <property type="match status" value="1"/>
</dbReference>
<dbReference type="RefSeq" id="XP_020078769.1">
    <property type="nucleotide sequence ID" value="XM_020218085.1"/>
</dbReference>
<organism evidence="4 5">
    <name type="scientific">Hyphopichia burtonii NRRL Y-1933</name>
    <dbReference type="NCBI Taxonomy" id="984485"/>
    <lineage>
        <taxon>Eukaryota</taxon>
        <taxon>Fungi</taxon>
        <taxon>Dikarya</taxon>
        <taxon>Ascomycota</taxon>
        <taxon>Saccharomycotina</taxon>
        <taxon>Pichiomycetes</taxon>
        <taxon>Debaryomycetaceae</taxon>
        <taxon>Hyphopichia</taxon>
    </lineage>
</organism>
<dbReference type="SUPFAM" id="SSF81296">
    <property type="entry name" value="E set domains"/>
    <property type="match status" value="1"/>
</dbReference>